<keyword evidence="1" id="KW-0472">Membrane</keyword>
<dbReference type="AlphaFoldDB" id="A0A2I1G0T0"/>
<reference evidence="3 4" key="1">
    <citation type="submission" date="2015-10" db="EMBL/GenBank/DDBJ databases">
        <title>Genome analyses suggest a sexual origin of heterokaryosis in a supposedly ancient asexual fungus.</title>
        <authorList>
            <person name="Ropars J."/>
            <person name="Sedzielewska K."/>
            <person name="Noel J."/>
            <person name="Charron P."/>
            <person name="Farinelli L."/>
            <person name="Marton T."/>
            <person name="Kruger M."/>
            <person name="Pelin A."/>
            <person name="Brachmann A."/>
            <person name="Corradi N."/>
        </authorList>
    </citation>
    <scope>NUCLEOTIDE SEQUENCE [LARGE SCALE GENOMIC DNA]</scope>
    <source>
        <strain evidence="3 4">A4</strain>
    </source>
</reference>
<organism evidence="3 4">
    <name type="scientific">Rhizophagus irregularis</name>
    <dbReference type="NCBI Taxonomy" id="588596"/>
    <lineage>
        <taxon>Eukaryota</taxon>
        <taxon>Fungi</taxon>
        <taxon>Fungi incertae sedis</taxon>
        <taxon>Mucoromycota</taxon>
        <taxon>Glomeromycotina</taxon>
        <taxon>Glomeromycetes</taxon>
        <taxon>Glomerales</taxon>
        <taxon>Glomeraceae</taxon>
        <taxon>Rhizophagus</taxon>
    </lineage>
</organism>
<dbReference type="Proteomes" id="UP000234323">
    <property type="component" value="Unassembled WGS sequence"/>
</dbReference>
<feature type="transmembrane region" description="Helical" evidence="1">
    <location>
        <begin position="668"/>
        <end position="686"/>
    </location>
</feature>
<feature type="transmembrane region" description="Helical" evidence="1">
    <location>
        <begin position="777"/>
        <end position="803"/>
    </location>
</feature>
<evidence type="ECO:0000313" key="4">
    <source>
        <dbReference type="Proteomes" id="UP000234323"/>
    </source>
</evidence>
<feature type="signal peptide" evidence="2">
    <location>
        <begin position="1"/>
        <end position="29"/>
    </location>
</feature>
<keyword evidence="1" id="KW-1133">Transmembrane helix</keyword>
<protein>
    <recommendedName>
        <fullName evidence="5">SbsA Ig-like domain-containing protein</fullName>
    </recommendedName>
</protein>
<feature type="transmembrane region" description="Helical" evidence="1">
    <location>
        <begin position="640"/>
        <end position="656"/>
    </location>
</feature>
<feature type="transmembrane region" description="Helical" evidence="1">
    <location>
        <begin position="815"/>
        <end position="837"/>
    </location>
</feature>
<dbReference type="PROSITE" id="PS51257">
    <property type="entry name" value="PROKAR_LIPOPROTEIN"/>
    <property type="match status" value="1"/>
</dbReference>
<sequence length="857" mass="98920">MSVIFRNNTSLIIFIVLVVILISCPPIQTSKDDPFQDVKAIGVYANGTMLFKVKDSLHLIYPNGTSHSIPKIHCKQCHYHLLNSNNVIIEKHNHNVVSIWKENKILKSFKYDKLNIGEKNDRFLIMRHNKFTEYRIIDHDDGVNITKKRLHFNNFNERHKEHKEHKEHKITEIFSLDDAWGIISSEEKKSFFSIIQTKSENKTLTTKELKQFAGPSKCITTNQTTSNDIKQTNDTQYYCLYRTHTHRLKLVNIKNLSSNDNTFNLTSTDLFQDNISFETKTLIHIMPNVGFLVKATAKLNPKYYIFNIFEIDYSNHNNAFGERIIDNHDNDLIDDFFIFPNNTVIQIRMNGTHALNDLSSIIPKNNPYKNTHIKSVYPSNNVDIGTTTLNITFLNAIALTNTAANISIYYETGINNNTLLRHMFLCVRPHCIISDNSLSLTADIPEFTFNMPNANYYVEIDDGFVKYKYDDITIPGIKVKNWNITTLSTESKCSNKDDNFKLGELRFNSNGTEEFRKLPDAVKDYFSDQMRIELSKNIPVDDSRIKINDKKYEFDTVSSVNLYFSIQINPPNEGSSFNKKCSEEVFEDLNSLIRTSKDFITNLDLNYFTKNIDKDYGFQESSTIEKLIASFKNFIENRQYLIIIIVCSILTMLYFYGRYKNKKGTNIIVFKVALIIIDLINDIRFINKLKTISSNLFIPSVLFLLFPFILNVFFAIAIFKFEIQSSINSEWFKNHIKPVAIATILSSGDIELLHIFDSNFGGFKIFSLKFSSETLNLIFWGGFSNIILENLPQLIIQILYATIKSSSGIIDVSSLFTLIISIIVFLVSVIECSYHILMNNKNGNHQSDYIVERDIKH</sequence>
<keyword evidence="2" id="KW-0732">Signal</keyword>
<dbReference type="VEuPathDB" id="FungiDB:RhiirA1_530367"/>
<feature type="transmembrane region" description="Helical" evidence="1">
    <location>
        <begin position="698"/>
        <end position="719"/>
    </location>
</feature>
<feature type="chain" id="PRO_5014146009" description="SbsA Ig-like domain-containing protein" evidence="2">
    <location>
        <begin position="30"/>
        <end position="857"/>
    </location>
</feature>
<dbReference type="VEuPathDB" id="FungiDB:FUN_014533"/>
<comment type="caution">
    <text evidence="3">The sequence shown here is derived from an EMBL/GenBank/DDBJ whole genome shotgun (WGS) entry which is preliminary data.</text>
</comment>
<proteinExistence type="predicted"/>
<gene>
    <name evidence="3" type="ORF">RhiirA4_453568</name>
</gene>
<evidence type="ECO:0000256" key="1">
    <source>
        <dbReference type="SAM" id="Phobius"/>
    </source>
</evidence>
<dbReference type="EMBL" id="LLXI01000093">
    <property type="protein sequence ID" value="PKY40239.1"/>
    <property type="molecule type" value="Genomic_DNA"/>
</dbReference>
<evidence type="ECO:0008006" key="5">
    <source>
        <dbReference type="Google" id="ProtNLM"/>
    </source>
</evidence>
<name>A0A2I1G0T0_9GLOM</name>
<evidence type="ECO:0000313" key="3">
    <source>
        <dbReference type="EMBL" id="PKY40239.1"/>
    </source>
</evidence>
<keyword evidence="4" id="KW-1185">Reference proteome</keyword>
<accession>A0A2I1G0T0</accession>
<evidence type="ECO:0000256" key="2">
    <source>
        <dbReference type="SAM" id="SignalP"/>
    </source>
</evidence>
<keyword evidence="1" id="KW-0812">Transmembrane</keyword>
<dbReference type="VEuPathDB" id="FungiDB:RhiirFUN_011692"/>